<evidence type="ECO:0000313" key="2">
    <source>
        <dbReference type="Proteomes" id="UP000837857"/>
    </source>
</evidence>
<protein>
    <submittedName>
        <fullName evidence="1">Uncharacterized protein</fullName>
    </submittedName>
</protein>
<organism evidence="1 2">
    <name type="scientific">Iphiclides podalirius</name>
    <name type="common">scarce swallowtail</name>
    <dbReference type="NCBI Taxonomy" id="110791"/>
    <lineage>
        <taxon>Eukaryota</taxon>
        <taxon>Metazoa</taxon>
        <taxon>Ecdysozoa</taxon>
        <taxon>Arthropoda</taxon>
        <taxon>Hexapoda</taxon>
        <taxon>Insecta</taxon>
        <taxon>Pterygota</taxon>
        <taxon>Neoptera</taxon>
        <taxon>Endopterygota</taxon>
        <taxon>Lepidoptera</taxon>
        <taxon>Glossata</taxon>
        <taxon>Ditrysia</taxon>
        <taxon>Papilionoidea</taxon>
        <taxon>Papilionidae</taxon>
        <taxon>Papilioninae</taxon>
        <taxon>Iphiclides</taxon>
    </lineage>
</organism>
<sequence>MRPHALILVRYAPDVSINPIIVTSPCLFYLSYNARYGSGGWALARLVVQRICTTNRESPTELYSIPQYIAKRSLSHRGQVNGHTHMKAMETHAFR</sequence>
<reference evidence="1" key="1">
    <citation type="submission" date="2022-03" db="EMBL/GenBank/DDBJ databases">
        <authorList>
            <person name="Martin H S."/>
        </authorList>
    </citation>
    <scope>NUCLEOTIDE SEQUENCE</scope>
</reference>
<accession>A0ABN8HS99</accession>
<name>A0ABN8HS99_9NEOP</name>
<proteinExistence type="predicted"/>
<keyword evidence="2" id="KW-1185">Reference proteome</keyword>
<dbReference type="Proteomes" id="UP000837857">
    <property type="component" value="Chromosome 12"/>
</dbReference>
<dbReference type="EMBL" id="OW152824">
    <property type="protein sequence ID" value="CAH2040350.1"/>
    <property type="molecule type" value="Genomic_DNA"/>
</dbReference>
<gene>
    <name evidence="1" type="ORF">IPOD504_LOCUS2506</name>
</gene>
<feature type="non-terminal residue" evidence="1">
    <location>
        <position position="95"/>
    </location>
</feature>
<evidence type="ECO:0000313" key="1">
    <source>
        <dbReference type="EMBL" id="CAH2040350.1"/>
    </source>
</evidence>